<feature type="domain" description="Acyl-CoA dehydrogenase C-terminal" evidence="3">
    <location>
        <begin position="237"/>
        <end position="379"/>
    </location>
</feature>
<keyword evidence="1" id="KW-0560">Oxidoreductase</keyword>
<gene>
    <name evidence="4" type="ORF">GCM10011333_26490</name>
</gene>
<dbReference type="Pfam" id="PF02771">
    <property type="entry name" value="Acyl-CoA_dh_N"/>
    <property type="match status" value="1"/>
</dbReference>
<proteinExistence type="predicted"/>
<organism evidence="4 5">
    <name type="scientific">Sediminivirga luteola</name>
    <dbReference type="NCBI Taxonomy" id="1774748"/>
    <lineage>
        <taxon>Bacteria</taxon>
        <taxon>Bacillati</taxon>
        <taxon>Actinomycetota</taxon>
        <taxon>Actinomycetes</taxon>
        <taxon>Micrococcales</taxon>
        <taxon>Brevibacteriaceae</taxon>
        <taxon>Sediminivirga</taxon>
    </lineage>
</organism>
<dbReference type="RefSeq" id="WP_188551371.1">
    <property type="nucleotide sequence ID" value="NZ_BMFY01000012.1"/>
</dbReference>
<dbReference type="InterPro" id="IPR009100">
    <property type="entry name" value="AcylCoA_DH/oxidase_NM_dom_sf"/>
</dbReference>
<evidence type="ECO:0000256" key="1">
    <source>
        <dbReference type="ARBA" id="ARBA00023002"/>
    </source>
</evidence>
<evidence type="ECO:0000313" key="4">
    <source>
        <dbReference type="EMBL" id="GGA22136.1"/>
    </source>
</evidence>
<dbReference type="GO" id="GO:0050660">
    <property type="term" value="F:flavin adenine dinucleotide binding"/>
    <property type="evidence" value="ECO:0007669"/>
    <property type="project" value="InterPro"/>
</dbReference>
<accession>A0A8J2U019</accession>
<dbReference type="InterPro" id="IPR046373">
    <property type="entry name" value="Acyl-CoA_Oxase/DH_mid-dom_sf"/>
</dbReference>
<dbReference type="GO" id="GO:0006552">
    <property type="term" value="P:L-leucine catabolic process"/>
    <property type="evidence" value="ECO:0007669"/>
    <property type="project" value="TreeGrafter"/>
</dbReference>
<dbReference type="AlphaFoldDB" id="A0A8J2U019"/>
<protein>
    <submittedName>
        <fullName evidence="4">Acyl-CoA dehydrogenase</fullName>
    </submittedName>
</protein>
<dbReference type="InterPro" id="IPR037069">
    <property type="entry name" value="AcylCoA_DH/ox_N_sf"/>
</dbReference>
<dbReference type="Proteomes" id="UP000616114">
    <property type="component" value="Unassembled WGS sequence"/>
</dbReference>
<dbReference type="SUPFAM" id="SSF47203">
    <property type="entry name" value="Acyl-CoA dehydrogenase C-terminal domain-like"/>
    <property type="match status" value="1"/>
</dbReference>
<dbReference type="PANTHER" id="PTHR43884">
    <property type="entry name" value="ACYL-COA DEHYDROGENASE"/>
    <property type="match status" value="1"/>
</dbReference>
<dbReference type="InterPro" id="IPR036250">
    <property type="entry name" value="AcylCo_DH-like_C"/>
</dbReference>
<comment type="caution">
    <text evidence="4">The sequence shown here is derived from an EMBL/GenBank/DDBJ whole genome shotgun (WGS) entry which is preliminary data.</text>
</comment>
<name>A0A8J2U019_9MICO</name>
<evidence type="ECO:0000259" key="2">
    <source>
        <dbReference type="Pfam" id="PF02771"/>
    </source>
</evidence>
<dbReference type="EMBL" id="BMFY01000012">
    <property type="protein sequence ID" value="GGA22136.1"/>
    <property type="molecule type" value="Genomic_DNA"/>
</dbReference>
<dbReference type="InterPro" id="IPR013786">
    <property type="entry name" value="AcylCoA_DH/ox_N"/>
</dbReference>
<dbReference type="PIRSF" id="PIRSF016578">
    <property type="entry name" value="HsaA"/>
    <property type="match status" value="1"/>
</dbReference>
<dbReference type="Pfam" id="PF08028">
    <property type="entry name" value="Acyl-CoA_dh_2"/>
    <property type="match status" value="1"/>
</dbReference>
<evidence type="ECO:0000313" key="5">
    <source>
        <dbReference type="Proteomes" id="UP000616114"/>
    </source>
</evidence>
<dbReference type="InterPro" id="IPR013107">
    <property type="entry name" value="Acyl-CoA_DH_C"/>
</dbReference>
<reference evidence="4" key="2">
    <citation type="submission" date="2020-09" db="EMBL/GenBank/DDBJ databases">
        <authorList>
            <person name="Sun Q."/>
            <person name="Zhou Y."/>
        </authorList>
    </citation>
    <scope>NUCLEOTIDE SEQUENCE</scope>
    <source>
        <strain evidence="4">CGMCC 1.12785</strain>
    </source>
</reference>
<feature type="domain" description="Acyl-CoA dehydrogenase/oxidase N-terminal" evidence="2">
    <location>
        <begin position="13"/>
        <end position="86"/>
    </location>
</feature>
<dbReference type="GO" id="GO:0008470">
    <property type="term" value="F:3-methylbutanoyl-CoA dehydrogenase activity"/>
    <property type="evidence" value="ECO:0007669"/>
    <property type="project" value="TreeGrafter"/>
</dbReference>
<dbReference type="SUPFAM" id="SSF56645">
    <property type="entry name" value="Acyl-CoA dehydrogenase NM domain-like"/>
    <property type="match status" value="1"/>
</dbReference>
<reference evidence="4" key="1">
    <citation type="journal article" date="2014" name="Int. J. Syst. Evol. Microbiol.">
        <title>Complete genome sequence of Corynebacterium casei LMG S-19264T (=DSM 44701T), isolated from a smear-ripened cheese.</title>
        <authorList>
            <consortium name="US DOE Joint Genome Institute (JGI-PGF)"/>
            <person name="Walter F."/>
            <person name="Albersmeier A."/>
            <person name="Kalinowski J."/>
            <person name="Ruckert C."/>
        </authorList>
    </citation>
    <scope>NUCLEOTIDE SEQUENCE</scope>
    <source>
        <strain evidence="4">CGMCC 1.12785</strain>
    </source>
</reference>
<dbReference type="Gene3D" id="1.20.140.10">
    <property type="entry name" value="Butyryl-CoA Dehydrogenase, subunit A, domain 3"/>
    <property type="match status" value="1"/>
</dbReference>
<keyword evidence="5" id="KW-1185">Reference proteome</keyword>
<dbReference type="Gene3D" id="1.10.540.10">
    <property type="entry name" value="Acyl-CoA dehydrogenase/oxidase, N-terminal domain"/>
    <property type="match status" value="1"/>
</dbReference>
<dbReference type="Gene3D" id="2.40.110.10">
    <property type="entry name" value="Butyryl-CoA Dehydrogenase, subunit A, domain 2"/>
    <property type="match status" value="1"/>
</dbReference>
<sequence length="404" mass="42977">MSAFLDDELLAAIRERAPRYDRENSFFHEDLAGLRDAGYLGVLAPADLGGAGLSLSQLVTEQRRLAAAAPATALAVNMHHVWVAIALALHRQGVPAATWVLQEAAAGKLFAFGFSEPGNNAVPLVSLTRADADGQGGYRFTGTKVFTSLSPAWDHLGLFGTDGADPEQPSIVYGFVSRKQPGYEIREDWDTLGQRATQSNTTTLDGVHVPPARLLWRAIPGEHDALTQALSFSFATLIASVYTGIGDRALDLAAREAAGASPKVLDRGAAREENPYVRQHLAQAFIALDGVRAQLELLALRYDEAVLGAPASTETGADPAGEPLIGRQLAGRSLGLKIRATETAREVVDHALRLAGGGAFASGHELSRLYRDVLAGIFHPADYQAAENSLAEALLAPHRRDPAS</sequence>
<evidence type="ECO:0000259" key="3">
    <source>
        <dbReference type="Pfam" id="PF08028"/>
    </source>
</evidence>
<dbReference type="PANTHER" id="PTHR43884:SF12">
    <property type="entry name" value="ISOVALERYL-COA DEHYDROGENASE, MITOCHONDRIAL-RELATED"/>
    <property type="match status" value="1"/>
</dbReference>